<dbReference type="SUPFAM" id="SSF48179">
    <property type="entry name" value="6-phosphogluconate dehydrogenase C-terminal domain-like"/>
    <property type="match status" value="1"/>
</dbReference>
<dbReference type="Pfam" id="PF00725">
    <property type="entry name" value="3HCDH"/>
    <property type="match status" value="1"/>
</dbReference>
<dbReference type="InterPro" id="IPR036291">
    <property type="entry name" value="NAD(P)-bd_dom_sf"/>
</dbReference>
<evidence type="ECO:0000259" key="3">
    <source>
        <dbReference type="Pfam" id="PF00725"/>
    </source>
</evidence>
<evidence type="ECO:0000313" key="6">
    <source>
        <dbReference type="Proteomes" id="UP000652760"/>
    </source>
</evidence>
<accession>A0ABS1FG46</accession>
<dbReference type="InterPro" id="IPR008927">
    <property type="entry name" value="6-PGluconate_DH-like_C_sf"/>
</dbReference>
<dbReference type="PANTHER" id="PTHR48075">
    <property type="entry name" value="3-HYDROXYACYL-COA DEHYDROGENASE FAMILY PROTEIN"/>
    <property type="match status" value="1"/>
</dbReference>
<dbReference type="Pfam" id="PF02737">
    <property type="entry name" value="3HCDH_N"/>
    <property type="match status" value="1"/>
</dbReference>
<dbReference type="Gene3D" id="1.10.1040.10">
    <property type="entry name" value="N-(1-d-carboxylethyl)-l-norvaline Dehydrogenase, domain 2"/>
    <property type="match status" value="1"/>
</dbReference>
<dbReference type="Gene3D" id="3.40.50.720">
    <property type="entry name" value="NAD(P)-binding Rossmann-like Domain"/>
    <property type="match status" value="1"/>
</dbReference>
<evidence type="ECO:0000256" key="1">
    <source>
        <dbReference type="ARBA" id="ARBA00023002"/>
    </source>
</evidence>
<protein>
    <submittedName>
        <fullName evidence="5">3-hydroxyacyl-CoA dehydrogenase</fullName>
    </submittedName>
</protein>
<organism evidence="5 6">
    <name type="scientific">Azospirillum endophyticum</name>
    <dbReference type="NCBI Taxonomy" id="2800326"/>
    <lineage>
        <taxon>Bacteria</taxon>
        <taxon>Pseudomonadati</taxon>
        <taxon>Pseudomonadota</taxon>
        <taxon>Alphaproteobacteria</taxon>
        <taxon>Rhodospirillales</taxon>
        <taxon>Azospirillaceae</taxon>
        <taxon>Azospirillum</taxon>
    </lineage>
</organism>
<feature type="domain" description="3-hydroxyacyl-CoA dehydrogenase C-terminal" evidence="3">
    <location>
        <begin position="177"/>
        <end position="245"/>
    </location>
</feature>
<evidence type="ECO:0000313" key="5">
    <source>
        <dbReference type="EMBL" id="MBK1842192.1"/>
    </source>
</evidence>
<reference evidence="6" key="1">
    <citation type="submission" date="2021-01" db="EMBL/GenBank/DDBJ databases">
        <title>Genome public.</title>
        <authorList>
            <person name="Liu C."/>
            <person name="Sun Q."/>
        </authorList>
    </citation>
    <scope>NUCLEOTIDE SEQUENCE [LARGE SCALE GENOMIC DNA]</scope>
    <source>
        <strain evidence="6">YIM B02556</strain>
    </source>
</reference>
<keyword evidence="1" id="KW-0560">Oxidoreductase</keyword>
<dbReference type="InterPro" id="IPR006176">
    <property type="entry name" value="3-OHacyl-CoA_DH_NAD-bd"/>
</dbReference>
<name>A0ABS1FG46_9PROT</name>
<feature type="domain" description="3-hydroxyacyl-CoA dehydrogenase NAD binding" evidence="4">
    <location>
        <begin position="2"/>
        <end position="173"/>
    </location>
</feature>
<dbReference type="EMBL" id="JAENHM010000084">
    <property type="protein sequence ID" value="MBK1842192.1"/>
    <property type="molecule type" value="Genomic_DNA"/>
</dbReference>
<dbReference type="Proteomes" id="UP000652760">
    <property type="component" value="Unassembled WGS sequence"/>
</dbReference>
<keyword evidence="6" id="KW-1185">Reference proteome</keyword>
<dbReference type="InterPro" id="IPR013328">
    <property type="entry name" value="6PGD_dom2"/>
</dbReference>
<dbReference type="SUPFAM" id="SSF51735">
    <property type="entry name" value="NAD(P)-binding Rossmann-fold domains"/>
    <property type="match status" value="1"/>
</dbReference>
<dbReference type="InterPro" id="IPR006108">
    <property type="entry name" value="3HC_DH_C"/>
</dbReference>
<dbReference type="PANTHER" id="PTHR48075:SF5">
    <property type="entry name" value="3-HYDROXYBUTYRYL-COA DEHYDROGENASE"/>
    <property type="match status" value="1"/>
</dbReference>
<sequence>MSVAVLGCGLIGESWSALFLAHGLDVVAWDPDGGVLAALPERVEPLLGQLRALGTMAAQPGRLSVAPSVAAAVGGAGWIQENAPENTAVKHGLYAAVEAAAPPDAVIASSTSSLTWSDLAAGVARRDRFVTAHPFNPPHLMPLVELFTPDAGTLGRAEAFYRGLGRVTVALKKDAVGHIANRLASALWREAVNIVAEGIADVAEVDAALVHGPGLRWSVIGAHMAYHLGGGAGGIAHYLDHLGPSQERRWATLGTPSLTPEIRRLLVDGIAQEAAGRSVATLEAERDRGLMLALAARRKGGEGTAAEGKTGEGERR</sequence>
<comment type="caution">
    <text evidence="5">The sequence shown here is derived from an EMBL/GenBank/DDBJ whole genome shotgun (WGS) entry which is preliminary data.</text>
</comment>
<evidence type="ECO:0000259" key="4">
    <source>
        <dbReference type="Pfam" id="PF02737"/>
    </source>
</evidence>
<feature type="region of interest" description="Disordered" evidence="2">
    <location>
        <begin position="297"/>
        <end position="316"/>
    </location>
</feature>
<proteinExistence type="predicted"/>
<gene>
    <name evidence="5" type="ORF">JHL17_32830</name>
</gene>
<evidence type="ECO:0000256" key="2">
    <source>
        <dbReference type="SAM" id="MobiDB-lite"/>
    </source>
</evidence>